<organism evidence="1 2">
    <name type="scientific">Desulfofundulus thermobenzoicus</name>
    <dbReference type="NCBI Taxonomy" id="29376"/>
    <lineage>
        <taxon>Bacteria</taxon>
        <taxon>Bacillati</taxon>
        <taxon>Bacillota</taxon>
        <taxon>Clostridia</taxon>
        <taxon>Eubacteriales</taxon>
        <taxon>Peptococcaceae</taxon>
        <taxon>Desulfofundulus</taxon>
    </lineage>
</organism>
<protein>
    <submittedName>
        <fullName evidence="1">Uncharacterized protein</fullName>
    </submittedName>
</protein>
<dbReference type="RefSeq" id="WP_152948233.1">
    <property type="nucleotide sequence ID" value="NZ_WHYR01000067.1"/>
</dbReference>
<dbReference type="EMBL" id="WHYR01000067">
    <property type="protein sequence ID" value="MQL53776.1"/>
    <property type="molecule type" value="Genomic_DNA"/>
</dbReference>
<dbReference type="Proteomes" id="UP000441717">
    <property type="component" value="Unassembled WGS sequence"/>
</dbReference>
<comment type="caution">
    <text evidence="1">The sequence shown here is derived from an EMBL/GenBank/DDBJ whole genome shotgun (WGS) entry which is preliminary data.</text>
</comment>
<keyword evidence="2" id="KW-1185">Reference proteome</keyword>
<gene>
    <name evidence="1" type="ORF">GFC01_16230</name>
</gene>
<sequence length="285" mass="32992">MNTGNLMDLAAVCRVLGVTPDRVRRLAQEGFLETARSSRTRNGEKPLFAVPQVMALVPEMPRILSRWASEDNARLGARRAGINRAHLPRRVSRLRRQKDEFLASLEELPPKTARLLRAAYYLFHLNHYAKDGHSYLYDLKGRVLRSFVRHFTAEDGLQVAFIAAESRVLLCPSCRSRARSQGLNYADYARLYGGCSRCRKDPRYYDLYEFIINREEHRFIFHTPYALARRWIRQGFTVPTRYSHRHREAGYTFGRPVTGPEARAVPLTEVIEELEQFVEQFSTGD</sequence>
<dbReference type="AlphaFoldDB" id="A0A6N7IUI4"/>
<evidence type="ECO:0000313" key="2">
    <source>
        <dbReference type="Proteomes" id="UP000441717"/>
    </source>
</evidence>
<name>A0A6N7IUI4_9FIRM</name>
<evidence type="ECO:0000313" key="1">
    <source>
        <dbReference type="EMBL" id="MQL53776.1"/>
    </source>
</evidence>
<proteinExistence type="predicted"/>
<accession>A0A6N7IUI4</accession>
<dbReference type="OrthoDB" id="1806726at2"/>
<reference evidence="1 2" key="1">
    <citation type="submission" date="2019-10" db="EMBL/GenBank/DDBJ databases">
        <title>Comparative genomics of sulfur disproportionating microorganisms.</title>
        <authorList>
            <person name="Ward L.M."/>
            <person name="Bertran E."/>
            <person name="Johnston D."/>
        </authorList>
    </citation>
    <scope>NUCLEOTIDE SEQUENCE [LARGE SCALE GENOMIC DNA]</scope>
    <source>
        <strain evidence="1 2">DSM 14055</strain>
    </source>
</reference>